<dbReference type="GO" id="GO:0003824">
    <property type="term" value="F:catalytic activity"/>
    <property type="evidence" value="ECO:0007669"/>
    <property type="project" value="InterPro"/>
</dbReference>
<evidence type="ECO:0000259" key="4">
    <source>
        <dbReference type="PROSITE" id="PS51084"/>
    </source>
</evidence>
<gene>
    <name evidence="5" type="ORF">J41TS4_02950</name>
</gene>
<feature type="active site" description="Tele-AMP-histidine intermediate" evidence="1">
    <location>
        <position position="100"/>
    </location>
</feature>
<proteinExistence type="predicted"/>
<name>A0A919Y1M8_9BACL</name>
<dbReference type="PANTHER" id="PTHR23089">
    <property type="entry name" value="HISTIDINE TRIAD HIT PROTEIN"/>
    <property type="match status" value="1"/>
</dbReference>
<dbReference type="CDD" id="cd01276">
    <property type="entry name" value="PKCI_related"/>
    <property type="match status" value="1"/>
</dbReference>
<dbReference type="InterPro" id="IPR001310">
    <property type="entry name" value="Histidine_triad_HIT"/>
</dbReference>
<organism evidence="5 6">
    <name type="scientific">Paenibacillus apis</name>
    <dbReference type="NCBI Taxonomy" id="1792174"/>
    <lineage>
        <taxon>Bacteria</taxon>
        <taxon>Bacillati</taxon>
        <taxon>Bacillota</taxon>
        <taxon>Bacilli</taxon>
        <taxon>Bacillales</taxon>
        <taxon>Paenibacillaceae</taxon>
        <taxon>Paenibacillus</taxon>
    </lineage>
</organism>
<sequence>MENCLFCKIAEGSIPSNKVYEDDRFLVFHDIEPAAPTHVLIIPKKHIATMNDVEQEDAALLGDLHLVAKEAAKKLGVAESGYRLINNCGPDSGQAVYHIHYHLLGGTKLGALVQHSSSHA</sequence>
<comment type="caution">
    <text evidence="5">The sequence shown here is derived from an EMBL/GenBank/DDBJ whole genome shotgun (WGS) entry which is preliminary data.</text>
</comment>
<dbReference type="InterPro" id="IPR011146">
    <property type="entry name" value="HIT-like"/>
</dbReference>
<dbReference type="PRINTS" id="PR00332">
    <property type="entry name" value="HISTRIAD"/>
</dbReference>
<feature type="domain" description="HIT" evidence="4">
    <location>
        <begin position="5"/>
        <end position="114"/>
    </location>
</feature>
<dbReference type="EMBL" id="BORS01000001">
    <property type="protein sequence ID" value="GIO40537.1"/>
    <property type="molecule type" value="Genomic_DNA"/>
</dbReference>
<dbReference type="AlphaFoldDB" id="A0A919Y1M8"/>
<dbReference type="Gene3D" id="3.30.428.10">
    <property type="entry name" value="HIT-like"/>
    <property type="match status" value="1"/>
</dbReference>
<dbReference type="InterPro" id="IPR036265">
    <property type="entry name" value="HIT-like_sf"/>
</dbReference>
<evidence type="ECO:0000313" key="6">
    <source>
        <dbReference type="Proteomes" id="UP000678895"/>
    </source>
</evidence>
<keyword evidence="6" id="KW-1185">Reference proteome</keyword>
<evidence type="ECO:0000256" key="1">
    <source>
        <dbReference type="PIRSR" id="PIRSR601310-1"/>
    </source>
</evidence>
<dbReference type="Proteomes" id="UP000678895">
    <property type="component" value="Unassembled WGS sequence"/>
</dbReference>
<protein>
    <submittedName>
        <fullName evidence="5">Histidine triad nucleotide-binding protein</fullName>
    </submittedName>
</protein>
<dbReference type="Pfam" id="PF01230">
    <property type="entry name" value="HIT"/>
    <property type="match status" value="1"/>
</dbReference>
<feature type="short sequence motif" description="Histidine triad motif" evidence="2 3">
    <location>
        <begin position="98"/>
        <end position="102"/>
    </location>
</feature>
<evidence type="ECO:0000256" key="3">
    <source>
        <dbReference type="PROSITE-ProRule" id="PRU00464"/>
    </source>
</evidence>
<dbReference type="SUPFAM" id="SSF54197">
    <property type="entry name" value="HIT-like"/>
    <property type="match status" value="1"/>
</dbReference>
<dbReference type="RefSeq" id="WP_301624337.1">
    <property type="nucleotide sequence ID" value="NZ_BORS01000001.1"/>
</dbReference>
<evidence type="ECO:0000313" key="5">
    <source>
        <dbReference type="EMBL" id="GIO40537.1"/>
    </source>
</evidence>
<dbReference type="PROSITE" id="PS51084">
    <property type="entry name" value="HIT_2"/>
    <property type="match status" value="1"/>
</dbReference>
<accession>A0A919Y1M8</accession>
<reference evidence="5" key="1">
    <citation type="submission" date="2021-03" db="EMBL/GenBank/DDBJ databases">
        <title>Antimicrobial resistance genes in bacteria isolated from Japanese honey, and their potential for conferring macrolide and lincosamide resistance in the American foulbrood pathogen Paenibacillus larvae.</title>
        <authorList>
            <person name="Okamoto M."/>
            <person name="Kumagai M."/>
            <person name="Kanamori H."/>
            <person name="Takamatsu D."/>
        </authorList>
    </citation>
    <scope>NUCLEOTIDE SEQUENCE</scope>
    <source>
        <strain evidence="5">J41TS4</strain>
    </source>
</reference>
<evidence type="ECO:0000256" key="2">
    <source>
        <dbReference type="PIRSR" id="PIRSR601310-3"/>
    </source>
</evidence>